<name>A0A392S313_9FABA</name>
<sequence>FVLNEDGSVRLDEEGVEMTRLVSRFPLCWTREHFDQPMEYYLTKEETMSPGELAGLEKLQAYVDGFVPTRCVNRTGNPVLDEKGNERLEKRLINTKELLGCKSIAEVKICLGTV</sequence>
<accession>A0A392S313</accession>
<comment type="caution">
    <text evidence="1">The sequence shown here is derived from an EMBL/GenBank/DDBJ whole genome shotgun (WGS) entry which is preliminary data.</text>
</comment>
<proteinExistence type="predicted"/>
<dbReference type="AlphaFoldDB" id="A0A392S313"/>
<dbReference type="Proteomes" id="UP000265520">
    <property type="component" value="Unassembled WGS sequence"/>
</dbReference>
<protein>
    <submittedName>
        <fullName evidence="1">Uncharacterized protein</fullName>
    </submittedName>
</protein>
<organism evidence="1 2">
    <name type="scientific">Trifolium medium</name>
    <dbReference type="NCBI Taxonomy" id="97028"/>
    <lineage>
        <taxon>Eukaryota</taxon>
        <taxon>Viridiplantae</taxon>
        <taxon>Streptophyta</taxon>
        <taxon>Embryophyta</taxon>
        <taxon>Tracheophyta</taxon>
        <taxon>Spermatophyta</taxon>
        <taxon>Magnoliopsida</taxon>
        <taxon>eudicotyledons</taxon>
        <taxon>Gunneridae</taxon>
        <taxon>Pentapetalae</taxon>
        <taxon>rosids</taxon>
        <taxon>fabids</taxon>
        <taxon>Fabales</taxon>
        <taxon>Fabaceae</taxon>
        <taxon>Papilionoideae</taxon>
        <taxon>50 kb inversion clade</taxon>
        <taxon>NPAAA clade</taxon>
        <taxon>Hologalegina</taxon>
        <taxon>IRL clade</taxon>
        <taxon>Trifolieae</taxon>
        <taxon>Trifolium</taxon>
    </lineage>
</organism>
<feature type="non-terminal residue" evidence="1">
    <location>
        <position position="114"/>
    </location>
</feature>
<dbReference type="EMBL" id="LXQA010308702">
    <property type="protein sequence ID" value="MCI42767.1"/>
    <property type="molecule type" value="Genomic_DNA"/>
</dbReference>
<keyword evidence="2" id="KW-1185">Reference proteome</keyword>
<evidence type="ECO:0000313" key="1">
    <source>
        <dbReference type="EMBL" id="MCI42767.1"/>
    </source>
</evidence>
<reference evidence="1 2" key="1">
    <citation type="journal article" date="2018" name="Front. Plant Sci.">
        <title>Red Clover (Trifolium pratense) and Zigzag Clover (T. medium) - A Picture of Genomic Similarities and Differences.</title>
        <authorList>
            <person name="Dluhosova J."/>
            <person name="Istvanek J."/>
            <person name="Nedelnik J."/>
            <person name="Repkova J."/>
        </authorList>
    </citation>
    <scope>NUCLEOTIDE SEQUENCE [LARGE SCALE GENOMIC DNA]</scope>
    <source>
        <strain evidence="2">cv. 10/8</strain>
        <tissue evidence="1">Leaf</tissue>
    </source>
</reference>
<feature type="non-terminal residue" evidence="1">
    <location>
        <position position="1"/>
    </location>
</feature>
<evidence type="ECO:0000313" key="2">
    <source>
        <dbReference type="Proteomes" id="UP000265520"/>
    </source>
</evidence>